<dbReference type="AlphaFoldDB" id="A0A0C3HYH9"/>
<sequence length="259" mass="29527">MTETTKGNGIANSPFKFIETPAHAQNAKKEPRDQFVRVASLMVLAHNMIIRGLNSIYLQGPLVRPEDNNDFIHYALCWYQALDAHHQTEEELFFPQIEARTGEKGIMDKNIEQHNSFLAPLEAYKSYLISISATPQKFSGKHLNTLIDNFAPPLFVHLGEEISSLLELSRFGADKLPLADIWEPIARKSGSGLSKTGAFVFFFLNTDHDFEDGLWSRWPPIPVPVRAVLIRVLGRWNKGWWRFASCGYNGKMKRLHVYN</sequence>
<protein>
    <recommendedName>
        <fullName evidence="1">Hemerythrin-like domain-containing protein</fullName>
    </recommendedName>
</protein>
<name>A0A0C3HYH9_OIDMZ</name>
<dbReference type="CDD" id="cd12108">
    <property type="entry name" value="Hr-like"/>
    <property type="match status" value="1"/>
</dbReference>
<evidence type="ECO:0000313" key="3">
    <source>
        <dbReference type="Proteomes" id="UP000054321"/>
    </source>
</evidence>
<dbReference type="Proteomes" id="UP000054321">
    <property type="component" value="Unassembled WGS sequence"/>
</dbReference>
<feature type="domain" description="Hemerythrin-like" evidence="1">
    <location>
        <begin position="40"/>
        <end position="162"/>
    </location>
</feature>
<dbReference type="EMBL" id="KN832870">
    <property type="protein sequence ID" value="KIN07297.1"/>
    <property type="molecule type" value="Genomic_DNA"/>
</dbReference>
<gene>
    <name evidence="2" type="ORF">OIDMADRAFT_16072</name>
</gene>
<proteinExistence type="predicted"/>
<dbReference type="PANTHER" id="PTHR38048:SF2">
    <property type="entry name" value="HEMERYTHRIN-LIKE DOMAIN-CONTAINING PROTEIN"/>
    <property type="match status" value="1"/>
</dbReference>
<dbReference type="Pfam" id="PF01814">
    <property type="entry name" value="Hemerythrin"/>
    <property type="match status" value="1"/>
</dbReference>
<dbReference type="InParanoid" id="A0A0C3HYH9"/>
<organism evidence="2 3">
    <name type="scientific">Oidiodendron maius (strain Zn)</name>
    <dbReference type="NCBI Taxonomy" id="913774"/>
    <lineage>
        <taxon>Eukaryota</taxon>
        <taxon>Fungi</taxon>
        <taxon>Dikarya</taxon>
        <taxon>Ascomycota</taxon>
        <taxon>Pezizomycotina</taxon>
        <taxon>Leotiomycetes</taxon>
        <taxon>Leotiomycetes incertae sedis</taxon>
        <taxon>Myxotrichaceae</taxon>
        <taxon>Oidiodendron</taxon>
    </lineage>
</organism>
<accession>A0A0C3HYH9</accession>
<keyword evidence="3" id="KW-1185">Reference proteome</keyword>
<dbReference type="OrthoDB" id="58416at2759"/>
<dbReference type="PANTHER" id="PTHR38048">
    <property type="entry name" value="EXPRESSED PROTEIN"/>
    <property type="match status" value="1"/>
</dbReference>
<dbReference type="InterPro" id="IPR053206">
    <property type="entry name" value="Dimeric_xanthone_biosynth"/>
</dbReference>
<dbReference type="STRING" id="913774.A0A0C3HYH9"/>
<evidence type="ECO:0000259" key="1">
    <source>
        <dbReference type="Pfam" id="PF01814"/>
    </source>
</evidence>
<reference evidence="3" key="2">
    <citation type="submission" date="2015-01" db="EMBL/GenBank/DDBJ databases">
        <title>Evolutionary Origins and Diversification of the Mycorrhizal Mutualists.</title>
        <authorList>
            <consortium name="DOE Joint Genome Institute"/>
            <consortium name="Mycorrhizal Genomics Consortium"/>
            <person name="Kohler A."/>
            <person name="Kuo A."/>
            <person name="Nagy L.G."/>
            <person name="Floudas D."/>
            <person name="Copeland A."/>
            <person name="Barry K.W."/>
            <person name="Cichocki N."/>
            <person name="Veneault-Fourrey C."/>
            <person name="LaButti K."/>
            <person name="Lindquist E.A."/>
            <person name="Lipzen A."/>
            <person name="Lundell T."/>
            <person name="Morin E."/>
            <person name="Murat C."/>
            <person name="Riley R."/>
            <person name="Ohm R."/>
            <person name="Sun H."/>
            <person name="Tunlid A."/>
            <person name="Henrissat B."/>
            <person name="Grigoriev I.V."/>
            <person name="Hibbett D.S."/>
            <person name="Martin F."/>
        </authorList>
    </citation>
    <scope>NUCLEOTIDE SEQUENCE [LARGE SCALE GENOMIC DNA]</scope>
    <source>
        <strain evidence="3">Zn</strain>
    </source>
</reference>
<dbReference type="HOGENOM" id="CLU_066708_0_0_1"/>
<evidence type="ECO:0000313" key="2">
    <source>
        <dbReference type="EMBL" id="KIN07297.1"/>
    </source>
</evidence>
<dbReference type="InterPro" id="IPR012312">
    <property type="entry name" value="Hemerythrin-like"/>
</dbReference>
<reference evidence="2 3" key="1">
    <citation type="submission" date="2014-04" db="EMBL/GenBank/DDBJ databases">
        <authorList>
            <consortium name="DOE Joint Genome Institute"/>
            <person name="Kuo A."/>
            <person name="Martino E."/>
            <person name="Perotto S."/>
            <person name="Kohler A."/>
            <person name="Nagy L.G."/>
            <person name="Floudas D."/>
            <person name="Copeland A."/>
            <person name="Barry K.W."/>
            <person name="Cichocki N."/>
            <person name="Veneault-Fourrey C."/>
            <person name="LaButti K."/>
            <person name="Lindquist E.A."/>
            <person name="Lipzen A."/>
            <person name="Lundell T."/>
            <person name="Morin E."/>
            <person name="Murat C."/>
            <person name="Sun H."/>
            <person name="Tunlid A."/>
            <person name="Henrissat B."/>
            <person name="Grigoriev I.V."/>
            <person name="Hibbett D.S."/>
            <person name="Martin F."/>
            <person name="Nordberg H.P."/>
            <person name="Cantor M.N."/>
            <person name="Hua S.X."/>
        </authorList>
    </citation>
    <scope>NUCLEOTIDE SEQUENCE [LARGE SCALE GENOMIC DNA]</scope>
    <source>
        <strain evidence="2 3">Zn</strain>
    </source>
</reference>
<dbReference type="Gene3D" id="1.20.120.520">
    <property type="entry name" value="nmb1532 protein domain like"/>
    <property type="match status" value="1"/>
</dbReference>